<feature type="chain" id="PRO_5039518193" description="Type VII secretion system protein EssD-like domain-containing protein" evidence="2">
    <location>
        <begin position="26"/>
        <end position="381"/>
    </location>
</feature>
<feature type="region of interest" description="Disordered" evidence="1">
    <location>
        <begin position="26"/>
        <end position="91"/>
    </location>
</feature>
<dbReference type="EMBL" id="CACRUB010000031">
    <property type="protein sequence ID" value="VYU27505.1"/>
    <property type="molecule type" value="Genomic_DNA"/>
</dbReference>
<feature type="region of interest" description="Disordered" evidence="1">
    <location>
        <begin position="289"/>
        <end position="330"/>
    </location>
</feature>
<dbReference type="Gene3D" id="3.40.10.10">
    <property type="entry name" value="DNA Methylphosphotriester Repair Domain"/>
    <property type="match status" value="1"/>
</dbReference>
<dbReference type="InterPro" id="IPR044929">
    <property type="entry name" value="DNA/RNA_non-sp_Endonuclease_sf"/>
</dbReference>
<accession>A0A6N3DGW7</accession>
<feature type="domain" description="Type VII secretion system protein EssD-like" evidence="3">
    <location>
        <begin position="129"/>
        <end position="253"/>
    </location>
</feature>
<dbReference type="InterPro" id="IPR035451">
    <property type="entry name" value="Ada-like_dom_sf"/>
</dbReference>
<dbReference type="SUPFAM" id="SSF57884">
    <property type="entry name" value="Ada DNA repair protein, N-terminal domain (N-Ada 10)"/>
    <property type="match status" value="1"/>
</dbReference>
<dbReference type="Pfam" id="PF13930">
    <property type="entry name" value="Endonuclea_NS_2"/>
    <property type="match status" value="1"/>
</dbReference>
<protein>
    <recommendedName>
        <fullName evidence="3">Type VII secretion system protein EssD-like domain-containing protein</fullName>
    </recommendedName>
</protein>
<dbReference type="RefSeq" id="WP_156621473.1">
    <property type="nucleotide sequence ID" value="NZ_CACRUB010000031.1"/>
</dbReference>
<evidence type="ECO:0000256" key="2">
    <source>
        <dbReference type="SAM" id="SignalP"/>
    </source>
</evidence>
<evidence type="ECO:0000313" key="4">
    <source>
        <dbReference type="EMBL" id="VYU27505.1"/>
    </source>
</evidence>
<gene>
    <name evidence="4" type="ORF">FPLFYP42_01789</name>
</gene>
<dbReference type="AlphaFoldDB" id="A0A6N3DGW7"/>
<dbReference type="Gene3D" id="3.40.570.10">
    <property type="entry name" value="Extracellular Endonuclease, subunit A"/>
    <property type="match status" value="1"/>
</dbReference>
<dbReference type="InterPro" id="IPR044927">
    <property type="entry name" value="Endonuclea_NS_2"/>
</dbReference>
<feature type="signal peptide" evidence="2">
    <location>
        <begin position="1"/>
        <end position="25"/>
    </location>
</feature>
<keyword evidence="2" id="KW-0732">Signal</keyword>
<dbReference type="PROSITE" id="PS51257">
    <property type="entry name" value="PROKAR_LIPOPROTEIN"/>
    <property type="match status" value="1"/>
</dbReference>
<feature type="compositionally biased region" description="Low complexity" evidence="1">
    <location>
        <begin position="69"/>
        <end position="91"/>
    </location>
</feature>
<feature type="compositionally biased region" description="Polar residues" evidence="1">
    <location>
        <begin position="56"/>
        <end position="68"/>
    </location>
</feature>
<evidence type="ECO:0000256" key="1">
    <source>
        <dbReference type="SAM" id="MobiDB-lite"/>
    </source>
</evidence>
<name>A0A6N3DGW7_FLAPL</name>
<sequence length="381" mass="41410">MKNIMSRWLAILALSLFLLSGCSSDSSGTGTTTVPPDESAIVTESPEKSDSDESLTQDLGLTSDHIGNQEQSEPQTQSAPQTPQSSQLPTASASFSLAEVPAFSGNAYIAVNGNVPYFDDSDLTTNSFETYSPLDSLGRCGVTYACVGQDIMPTEERGSIGQVKPTGWHTVKYDCVDGKYLYNRCHLIGFQLTGENANEENLITGTRYLNIEGMLPFENMVADYVKETNNHVLYRVTPIYEGDNLLAAGVLMEGYSIEDQGDGVTFCVFAYNAQPGVKINYANGESELENETINTQTKPQPEKPATPVAPSKPIENTPAPEPQQSAPQSQCDYVLNTNTKKFHLPSCSSADDIKATNRQEYSGNRDDLIAQGYVPCKRCDP</sequence>
<proteinExistence type="predicted"/>
<reference evidence="4" key="1">
    <citation type="submission" date="2019-11" db="EMBL/GenBank/DDBJ databases">
        <authorList>
            <person name="Feng L."/>
        </authorList>
    </citation>
    <scope>NUCLEOTIDE SEQUENCE</scope>
    <source>
        <strain evidence="4">FplautiiLFYP42</strain>
    </source>
</reference>
<evidence type="ECO:0000259" key="3">
    <source>
        <dbReference type="Pfam" id="PF13930"/>
    </source>
</evidence>
<organism evidence="4">
    <name type="scientific">Flavonifractor plautii</name>
    <name type="common">Fusobacterium plautii</name>
    <dbReference type="NCBI Taxonomy" id="292800"/>
    <lineage>
        <taxon>Bacteria</taxon>
        <taxon>Bacillati</taxon>
        <taxon>Bacillota</taxon>
        <taxon>Clostridia</taxon>
        <taxon>Eubacteriales</taxon>
        <taxon>Oscillospiraceae</taxon>
        <taxon>Flavonifractor</taxon>
    </lineage>
</organism>